<organism evidence="2 3">
    <name type="scientific">Dryococelus australis</name>
    <dbReference type="NCBI Taxonomy" id="614101"/>
    <lineage>
        <taxon>Eukaryota</taxon>
        <taxon>Metazoa</taxon>
        <taxon>Ecdysozoa</taxon>
        <taxon>Arthropoda</taxon>
        <taxon>Hexapoda</taxon>
        <taxon>Insecta</taxon>
        <taxon>Pterygota</taxon>
        <taxon>Neoptera</taxon>
        <taxon>Polyneoptera</taxon>
        <taxon>Phasmatodea</taxon>
        <taxon>Verophasmatodea</taxon>
        <taxon>Anareolatae</taxon>
        <taxon>Phasmatidae</taxon>
        <taxon>Eurycanthinae</taxon>
        <taxon>Dryococelus</taxon>
    </lineage>
</organism>
<gene>
    <name evidence="2" type="ORF">PR048_010106</name>
</gene>
<reference evidence="2 3" key="1">
    <citation type="submission" date="2023-02" db="EMBL/GenBank/DDBJ databases">
        <title>LHISI_Scaffold_Assembly.</title>
        <authorList>
            <person name="Stuart O.P."/>
            <person name="Cleave R."/>
            <person name="Magrath M.J.L."/>
            <person name="Mikheyev A.S."/>
        </authorList>
    </citation>
    <scope>NUCLEOTIDE SEQUENCE [LARGE SCALE GENOMIC DNA]</scope>
    <source>
        <strain evidence="2">Daus_M_001</strain>
        <tissue evidence="2">Leg muscle</tissue>
    </source>
</reference>
<comment type="caution">
    <text evidence="2">The sequence shown here is derived from an EMBL/GenBank/DDBJ whole genome shotgun (WGS) entry which is preliminary data.</text>
</comment>
<dbReference type="EMBL" id="JARBHB010000003">
    <property type="protein sequence ID" value="KAJ8890597.1"/>
    <property type="molecule type" value="Genomic_DNA"/>
</dbReference>
<sequence>MVGGNKMATRYKIANENKMATMTSSKIASAPPPPPVLVLGAPKSSTVEVVRMRRRKLAYLTYSLLSSPLSKDKAGEFHSLPVSPTSDPTYHIHSAKTIDSELRCQTVSPDFVIIGFSGLPLTMVANLKTYSSQNFAQPSKTKEVSDCIYQTAKGYRHAKGRRDKLKFGNPWSRALPKICAYYAYANELNTGSPFHTSGCNLTSIDALQADATIASDSVGAIQTPYIQTTQDPWLKKYIPLLNLPSPFLQGNTKKKVLKSRKVGQPNHCYAPSDARGARTIRGLTALCKGGGGFTNLDPPLHPSRPARGPVTADLAGVTAPPHPCWRSRRHGVMRENILGTRTLDATRHLEKFLSDGLRHYECRRDWRVGSLWVKAIWPSAVTSEVKCGEEHRCRDGRRWRTRCLWSERTRGRETRRVKATVHEGARRTLENCRLVGPGLKQDIRLWTADSCGTGCSHFIHNGCQRHVERLWRGHDLLRTAGESQSLGATLQNEVCRRVASCRRSYEIRCAAGNIVRLPRLLVARIAGLPQHAAVKVQIQLRVRAGDKRPPCVKLGSQHSVAFVSRPSVSQPLEAGAAVGVRLDCSPPTKANWVQSPVGSSWILWESCRTTPLVGGFSRRSPVSPTLSLRRCSILASIKLTGSQYLAVNETPKSLHSLTPRGTEAIILTLRQFGVPFWRTQLHVIRVAEAAALTGRGGSCRLASSRSLAIQASVITGHSQGYSRAVYWHGAGRSEEIRAVLNIEVLRDDEGEARYGVTPECKGGGNGRFPRIARRPAASSGTIPTRENPAGGRKRGGGGDTAGNRSRTSVGVE</sequence>
<evidence type="ECO:0000313" key="2">
    <source>
        <dbReference type="EMBL" id="KAJ8890597.1"/>
    </source>
</evidence>
<name>A0ABQ9I1R9_9NEOP</name>
<keyword evidence="3" id="KW-1185">Reference proteome</keyword>
<feature type="region of interest" description="Disordered" evidence="1">
    <location>
        <begin position="756"/>
        <end position="812"/>
    </location>
</feature>
<accession>A0ABQ9I1R9</accession>
<protein>
    <submittedName>
        <fullName evidence="2">Uncharacterized protein</fullName>
    </submittedName>
</protein>
<dbReference type="Proteomes" id="UP001159363">
    <property type="component" value="Chromosome 3"/>
</dbReference>
<evidence type="ECO:0000256" key="1">
    <source>
        <dbReference type="SAM" id="MobiDB-lite"/>
    </source>
</evidence>
<proteinExistence type="predicted"/>
<evidence type="ECO:0000313" key="3">
    <source>
        <dbReference type="Proteomes" id="UP001159363"/>
    </source>
</evidence>